<evidence type="ECO:0008006" key="2">
    <source>
        <dbReference type="Google" id="ProtNLM"/>
    </source>
</evidence>
<sequence>HSYYVMEHYFKMKVQEVLFLVAISAAYVVCYQYDYVVDCELYTGNGCCYNGKIYDIGDSWPSSLYCLKLTCYKRNHTITVGCPLIDEECSSGFKDGLHPYCCPTNICDPYY</sequence>
<gene>
    <name evidence="1" type="ORF">g.1566</name>
</gene>
<dbReference type="EMBL" id="GEDC01000583">
    <property type="protein sequence ID" value="JAS36715.1"/>
    <property type="molecule type" value="Transcribed_RNA"/>
</dbReference>
<dbReference type="AlphaFoldDB" id="A0A1B6EFM2"/>
<accession>A0A1B6EFM2</accession>
<proteinExistence type="predicted"/>
<evidence type="ECO:0000313" key="1">
    <source>
        <dbReference type="EMBL" id="JAS36715.1"/>
    </source>
</evidence>
<name>A0A1B6EFM2_9HEMI</name>
<reference evidence="1" key="1">
    <citation type="submission" date="2015-12" db="EMBL/GenBank/DDBJ databases">
        <title>De novo transcriptome assembly of four potential Pierce s Disease insect vectors from Arizona vineyards.</title>
        <authorList>
            <person name="Tassone E.E."/>
        </authorList>
    </citation>
    <scope>NUCLEOTIDE SEQUENCE</scope>
</reference>
<organism evidence="1">
    <name type="scientific">Clastoptera arizonana</name>
    <name type="common">Arizona spittle bug</name>
    <dbReference type="NCBI Taxonomy" id="38151"/>
    <lineage>
        <taxon>Eukaryota</taxon>
        <taxon>Metazoa</taxon>
        <taxon>Ecdysozoa</taxon>
        <taxon>Arthropoda</taxon>
        <taxon>Hexapoda</taxon>
        <taxon>Insecta</taxon>
        <taxon>Pterygota</taxon>
        <taxon>Neoptera</taxon>
        <taxon>Paraneoptera</taxon>
        <taxon>Hemiptera</taxon>
        <taxon>Auchenorrhyncha</taxon>
        <taxon>Cercopoidea</taxon>
        <taxon>Clastopteridae</taxon>
        <taxon>Clastoptera</taxon>
    </lineage>
</organism>
<feature type="non-terminal residue" evidence="1">
    <location>
        <position position="1"/>
    </location>
</feature>
<protein>
    <recommendedName>
        <fullName evidence="2">Single domain-containing protein</fullName>
    </recommendedName>
</protein>